<dbReference type="Gene3D" id="3.40.50.300">
    <property type="entry name" value="P-loop containing nucleotide triphosphate hydrolases"/>
    <property type="match status" value="1"/>
</dbReference>
<protein>
    <recommendedName>
        <fullName evidence="4">Chromosome segregation protein</fullName>
    </recommendedName>
</protein>
<sequence>MTAPGPARSDAKDLTVAPSASDILKEVAEKLGPTPVQVERTLAEANITLKSPTAADRRLRIIRLRASGTKHSGDDFTVEQPFTPGVWAIVHPDNSAGKTSLLEFLVFPLRGGPRDLPPDVRSWLRHLSVDIAVAGRAIRIVLDVDNQPHPQLRGRILAGESVDQLLAADDEALRLLATASGNEEVSRCIGEFFLDALRMEHTNLWQVTGGADGEGAPQVHGWASYFGACYLNPGGDEILLGDVAGGLPGRLMELFVDIPYSTALTQLSVAGKREKKTITQGQRRAEGDAEARRTEREAWQTELADVTRQIEAWRRTAAQDISPLLRAADQAATELRGVRALLEEAEQTLTEVSAARMRAEQGLLDARETWQARRVLGRLDPVCCPRCEEPLGSVRRSEEREQANCAVCTRPLPEVDPETAEALLAELEQTLERAQDAEREATDRRLRAVEVVQSALADHREAAAGLEQGLATSQAHDRLRDLEIRAAELRGRLEATGSTPPAPPVPVSAQVLAATEEAVRAAVDAAAKQLFPAMNEAIVELATRFGVQNLDSVKLDRAGKVNAVKAGVKTTFKRLSRGDRLRMRIATVIALLRVSADRGVATHPGLLLIDSVAAEEVTEVPARTLIAELQAIAAELPELQVVLTTAQPELVDALPKDHLITSDGEHLF</sequence>
<reference evidence="2 3" key="1">
    <citation type="submission" date="2020-08" db="EMBL/GenBank/DDBJ databases">
        <title>Genomic Encyclopedia of Type Strains, Phase III (KMG-III): the genomes of soil and plant-associated and newly described type strains.</title>
        <authorList>
            <person name="Whitman W."/>
        </authorList>
    </citation>
    <scope>NUCLEOTIDE SEQUENCE [LARGE SCALE GENOMIC DNA]</scope>
    <source>
        <strain evidence="2 3">CECT 3265</strain>
    </source>
</reference>
<gene>
    <name evidence="2" type="ORF">FHS38_006457</name>
</gene>
<dbReference type="EMBL" id="JACHJG010000019">
    <property type="protein sequence ID" value="MBB4890372.1"/>
    <property type="molecule type" value="Genomic_DNA"/>
</dbReference>
<comment type="caution">
    <text evidence="2">The sequence shown here is derived from an EMBL/GenBank/DDBJ whole genome shotgun (WGS) entry which is preliminary data.</text>
</comment>
<evidence type="ECO:0000313" key="3">
    <source>
        <dbReference type="Proteomes" id="UP000556436"/>
    </source>
</evidence>
<proteinExistence type="predicted"/>
<evidence type="ECO:0000256" key="1">
    <source>
        <dbReference type="SAM" id="Coils"/>
    </source>
</evidence>
<dbReference type="SUPFAM" id="SSF52540">
    <property type="entry name" value="P-loop containing nucleoside triphosphate hydrolases"/>
    <property type="match status" value="1"/>
</dbReference>
<organism evidence="2 3">
    <name type="scientific">Streptomyces netropsis</name>
    <name type="common">Streptoverticillium netropsis</name>
    <dbReference type="NCBI Taxonomy" id="55404"/>
    <lineage>
        <taxon>Bacteria</taxon>
        <taxon>Bacillati</taxon>
        <taxon>Actinomycetota</taxon>
        <taxon>Actinomycetes</taxon>
        <taxon>Kitasatosporales</taxon>
        <taxon>Streptomycetaceae</taxon>
        <taxon>Streptomyces</taxon>
    </lineage>
</organism>
<evidence type="ECO:0000313" key="2">
    <source>
        <dbReference type="EMBL" id="MBB4890372.1"/>
    </source>
</evidence>
<name>A0A7W7PHV6_STRNE</name>
<keyword evidence="3" id="KW-1185">Reference proteome</keyword>
<dbReference type="Proteomes" id="UP000556436">
    <property type="component" value="Unassembled WGS sequence"/>
</dbReference>
<evidence type="ECO:0008006" key="4">
    <source>
        <dbReference type="Google" id="ProtNLM"/>
    </source>
</evidence>
<keyword evidence="1" id="KW-0175">Coiled coil</keyword>
<dbReference type="AlphaFoldDB" id="A0A7W7PHV6"/>
<dbReference type="RefSeq" id="WP_184739531.1">
    <property type="nucleotide sequence ID" value="NZ_BMRW01000017.1"/>
</dbReference>
<accession>A0A7W7PHV6</accession>
<feature type="coiled-coil region" evidence="1">
    <location>
        <begin position="296"/>
        <end position="362"/>
    </location>
</feature>
<dbReference type="InterPro" id="IPR027417">
    <property type="entry name" value="P-loop_NTPase"/>
</dbReference>
<feature type="coiled-coil region" evidence="1">
    <location>
        <begin position="417"/>
        <end position="447"/>
    </location>
</feature>